<dbReference type="AlphaFoldDB" id="A0A139AGG2"/>
<reference evidence="2 3" key="1">
    <citation type="journal article" date="2015" name="Genome Biol. Evol.">
        <title>Phylogenomic analyses indicate that early fungi evolved digesting cell walls of algal ancestors of land plants.</title>
        <authorList>
            <person name="Chang Y."/>
            <person name="Wang S."/>
            <person name="Sekimoto S."/>
            <person name="Aerts A.L."/>
            <person name="Choi C."/>
            <person name="Clum A."/>
            <person name="LaButti K.M."/>
            <person name="Lindquist E.A."/>
            <person name="Yee Ngan C."/>
            <person name="Ohm R.A."/>
            <person name="Salamov A.A."/>
            <person name="Grigoriev I.V."/>
            <person name="Spatafora J.W."/>
            <person name="Berbee M.L."/>
        </authorList>
    </citation>
    <scope>NUCLEOTIDE SEQUENCE [LARGE SCALE GENOMIC DNA]</scope>
    <source>
        <strain evidence="2 3">JEL478</strain>
    </source>
</reference>
<dbReference type="STRING" id="1344416.A0A139AGG2"/>
<organism evidence="2 3">
    <name type="scientific">Gonapodya prolifera (strain JEL478)</name>
    <name type="common">Monoblepharis prolifera</name>
    <dbReference type="NCBI Taxonomy" id="1344416"/>
    <lineage>
        <taxon>Eukaryota</taxon>
        <taxon>Fungi</taxon>
        <taxon>Fungi incertae sedis</taxon>
        <taxon>Chytridiomycota</taxon>
        <taxon>Chytridiomycota incertae sedis</taxon>
        <taxon>Monoblepharidomycetes</taxon>
        <taxon>Monoblepharidales</taxon>
        <taxon>Gonapodyaceae</taxon>
        <taxon>Gonapodya</taxon>
    </lineage>
</organism>
<dbReference type="GO" id="GO:0070485">
    <property type="term" value="P:dehydro-D-arabinono-1,4-lactone biosynthetic process"/>
    <property type="evidence" value="ECO:0007669"/>
    <property type="project" value="TreeGrafter"/>
</dbReference>
<keyword evidence="3" id="KW-1185">Reference proteome</keyword>
<dbReference type="InterPro" id="IPR020471">
    <property type="entry name" value="AKR"/>
</dbReference>
<dbReference type="Pfam" id="PF00248">
    <property type="entry name" value="Aldo_ket_red"/>
    <property type="match status" value="1"/>
</dbReference>
<dbReference type="OMA" id="SHYNESW"/>
<dbReference type="InterPro" id="IPR036812">
    <property type="entry name" value="NAD(P)_OxRdtase_dom_sf"/>
</dbReference>
<name>A0A139AGG2_GONPJ</name>
<proteinExistence type="predicted"/>
<dbReference type="PANTHER" id="PTHR42686">
    <property type="entry name" value="GH17980P-RELATED"/>
    <property type="match status" value="1"/>
</dbReference>
<accession>A0A139AGG2</accession>
<evidence type="ECO:0000259" key="1">
    <source>
        <dbReference type="Pfam" id="PF00248"/>
    </source>
</evidence>
<protein>
    <submittedName>
        <fullName evidence="2">Aldo/keto reductase</fullName>
    </submittedName>
</protein>
<dbReference type="InterPro" id="IPR023210">
    <property type="entry name" value="NADP_OxRdtase_dom"/>
</dbReference>
<dbReference type="SUPFAM" id="SSF51430">
    <property type="entry name" value="NAD(P)-linked oxidoreductase"/>
    <property type="match status" value="1"/>
</dbReference>
<feature type="domain" description="NADP-dependent oxidoreductase" evidence="1">
    <location>
        <begin position="12"/>
        <end position="291"/>
    </location>
</feature>
<evidence type="ECO:0000313" key="2">
    <source>
        <dbReference type="EMBL" id="KXS15503.1"/>
    </source>
</evidence>
<dbReference type="OrthoDB" id="48988at2759"/>
<dbReference type="GO" id="GO:0045290">
    <property type="term" value="F:D-arabinose 1-dehydrogenase [NAD(P)+] activity"/>
    <property type="evidence" value="ECO:0007669"/>
    <property type="project" value="TreeGrafter"/>
</dbReference>
<evidence type="ECO:0000313" key="3">
    <source>
        <dbReference type="Proteomes" id="UP000070544"/>
    </source>
</evidence>
<dbReference type="PRINTS" id="PR00069">
    <property type="entry name" value="ALDKETRDTASE"/>
</dbReference>
<gene>
    <name evidence="2" type="ORF">M427DRAFT_321905</name>
</gene>
<sequence length="328" mass="36346">MPAPKGDFELPEISFGAATFGGVYGGFSESDAAAVCERALENGINHFDTAPLYGDSQRILGAALRQIARRWPREKYTISTKVGRYDKYDCDYSIPRIHESIANSLKLLGTDYIDIIVGHDVEFNDEDSVVAALKVLFDYKDKGTIRKVAISGYPLGKLLRIAQRCQAENGRPLDVMFSYCQLNLHSQRLLQFAPQFREAGIKTIVNLSPLSMGLFRPQGPPDWHYASTELRAACSNVRSLCASRGVSVAVLAGKYALHKGQTADPEGKPWITTTVLGLSKTNEVDDAVQLLGKGKEYTDLEREVLKEVEGIMAPFHNFEWVEVLTKPE</sequence>
<dbReference type="PANTHER" id="PTHR42686:SF1">
    <property type="entry name" value="GH17980P-RELATED"/>
    <property type="match status" value="1"/>
</dbReference>
<dbReference type="Gene3D" id="3.20.20.100">
    <property type="entry name" value="NADP-dependent oxidoreductase domain"/>
    <property type="match status" value="1"/>
</dbReference>
<dbReference type="GO" id="GO:0005829">
    <property type="term" value="C:cytosol"/>
    <property type="evidence" value="ECO:0007669"/>
    <property type="project" value="TreeGrafter"/>
</dbReference>
<dbReference type="EMBL" id="KQ965761">
    <property type="protein sequence ID" value="KXS15503.1"/>
    <property type="molecule type" value="Genomic_DNA"/>
</dbReference>
<dbReference type="Proteomes" id="UP000070544">
    <property type="component" value="Unassembled WGS sequence"/>
</dbReference>